<keyword evidence="11" id="KW-1185">Reference proteome</keyword>
<dbReference type="Ensembl" id="ENSNMLT00000003424.1">
    <property type="protein sequence ID" value="ENSNMLP00000002979.1"/>
    <property type="gene ID" value="ENSNMLG00000002175.1"/>
</dbReference>
<dbReference type="GO" id="GO:0005198">
    <property type="term" value="F:structural molecule activity"/>
    <property type="evidence" value="ECO:0007669"/>
    <property type="project" value="TreeGrafter"/>
</dbReference>
<keyword evidence="5" id="KW-0597">Phosphoprotein</keyword>
<dbReference type="Gene3D" id="3.90.1290.10">
    <property type="entry name" value="Plakin repeat"/>
    <property type="match status" value="4"/>
</dbReference>
<evidence type="ECO:0000256" key="1">
    <source>
        <dbReference type="ARBA" id="ARBA00004236"/>
    </source>
</evidence>
<keyword evidence="7" id="KW-0965">Cell junction</keyword>
<evidence type="ECO:0000313" key="10">
    <source>
        <dbReference type="Ensembl" id="ENSNMLP00000002979.1"/>
    </source>
</evidence>
<keyword evidence="9" id="KW-0472">Membrane</keyword>
<dbReference type="InterPro" id="IPR043197">
    <property type="entry name" value="Plakin"/>
</dbReference>
<comment type="subcellular location">
    <subcellularLocation>
        <location evidence="2">Cell junction</location>
        <location evidence="2">Desmosome</location>
    </subcellularLocation>
    <subcellularLocation>
        <location evidence="1">Cell membrane</location>
    </subcellularLocation>
</comment>
<evidence type="ECO:0000256" key="5">
    <source>
        <dbReference type="ARBA" id="ARBA00022553"/>
    </source>
</evidence>
<dbReference type="GO" id="GO:0043588">
    <property type="term" value="P:skin development"/>
    <property type="evidence" value="ECO:0007669"/>
    <property type="project" value="TreeGrafter"/>
</dbReference>
<dbReference type="PANTHER" id="PTHR23169:SF26">
    <property type="entry name" value="DESMOPLAKIN"/>
    <property type="match status" value="1"/>
</dbReference>
<keyword evidence="6" id="KW-0677">Repeat</keyword>
<evidence type="ECO:0000256" key="9">
    <source>
        <dbReference type="ARBA" id="ARBA00023136"/>
    </source>
</evidence>
<reference evidence="10" key="1">
    <citation type="submission" date="2025-08" db="UniProtKB">
        <authorList>
            <consortium name="Ensembl"/>
        </authorList>
    </citation>
    <scope>IDENTIFICATION</scope>
</reference>
<dbReference type="InterPro" id="IPR035915">
    <property type="entry name" value="Plakin_repeat_sf"/>
</dbReference>
<dbReference type="GO" id="GO:0045104">
    <property type="term" value="P:intermediate filament cytoskeleton organization"/>
    <property type="evidence" value="ECO:0007669"/>
    <property type="project" value="InterPro"/>
</dbReference>
<evidence type="ECO:0008006" key="12">
    <source>
        <dbReference type="Google" id="ProtNLM"/>
    </source>
</evidence>
<evidence type="ECO:0000256" key="7">
    <source>
        <dbReference type="ARBA" id="ARBA00022949"/>
    </source>
</evidence>
<protein>
    <recommendedName>
        <fullName evidence="12">Desmoplakin</fullName>
    </recommendedName>
</protein>
<evidence type="ECO:0000313" key="11">
    <source>
        <dbReference type="Proteomes" id="UP000694523"/>
    </source>
</evidence>
<dbReference type="Proteomes" id="UP000694523">
    <property type="component" value="Unplaced"/>
</dbReference>
<dbReference type="Pfam" id="PF00681">
    <property type="entry name" value="Plectin"/>
    <property type="match status" value="5"/>
</dbReference>
<evidence type="ECO:0000256" key="2">
    <source>
        <dbReference type="ARBA" id="ARBA00004568"/>
    </source>
</evidence>
<sequence length="592" mass="65129">MLLSPECADYLLEAQAATGHIIDPKNNKKLTVDEAFNDNVVDSSDRERLLAAEKKRCKTDPNSGLLLLPVNKKLDVSKLIFDGVRKPVTAEQLHDCEVIDKPILKALQTEKKSAPEVSNDKKVNLKGTGPIAGIIVEKKGKMSLSEAKKEMLVTPECADLLLEAQAATGHIIDPQNNKKLTVDEACSKEVVDINDRERLLEAEKAAVGYKDPYSGKPLSVFEAMKKGLLDKEDGLRLLQAQESVGGILDPKLSVFLPKETAIKRNILDENTKRSLDQSPKCYIDPETEDSVTYNDLKKRCKADPETGLLLLPVSDKPVIFDGVRKPVTAKELHECEKIDSSQLIFDGVRKPVTAKQLSDCEVIDKPTLKDLQTEKKTVKEVSAEKIVNLKGTGPIAGIVVGQNKRMSLSEAKKEMLVTPECADLLLEAQAATGHIIDPQNNKKLTVDEACAKSVVDTNDQKRLLEAEKAAVGYKDPYSTQPLSVFEAMKKGLVDKETGLRLLQAQESVGGILDPKLSVFLPKETAIRNNILDENTKRSLDQSPKCYIDPETEDSKLTVDEACAKKVVDTNDRKRLLEAEKAAVGYKDPYSAQ</sequence>
<accession>A0A8C6S955</accession>
<evidence type="ECO:0000256" key="8">
    <source>
        <dbReference type="ARBA" id="ARBA00023054"/>
    </source>
</evidence>
<dbReference type="FunFam" id="3.90.1290.10:FF:000001">
    <property type="entry name" value="Plectin a"/>
    <property type="match status" value="2"/>
</dbReference>
<dbReference type="GO" id="GO:0030057">
    <property type="term" value="C:desmosome"/>
    <property type="evidence" value="ECO:0007669"/>
    <property type="project" value="UniProtKB-SubCell"/>
</dbReference>
<evidence type="ECO:0000256" key="6">
    <source>
        <dbReference type="ARBA" id="ARBA00022737"/>
    </source>
</evidence>
<keyword evidence="4" id="KW-1003">Cell membrane</keyword>
<dbReference type="GO" id="GO:0005886">
    <property type="term" value="C:plasma membrane"/>
    <property type="evidence" value="ECO:0007669"/>
    <property type="project" value="UniProtKB-SubCell"/>
</dbReference>
<dbReference type="SMART" id="SM00250">
    <property type="entry name" value="PLEC"/>
    <property type="match status" value="10"/>
</dbReference>
<keyword evidence="8" id="KW-0175">Coiled coil</keyword>
<dbReference type="SUPFAM" id="SSF75399">
    <property type="entry name" value="Plakin repeat"/>
    <property type="match status" value="4"/>
</dbReference>
<dbReference type="GO" id="GO:0005737">
    <property type="term" value="C:cytoplasm"/>
    <property type="evidence" value="ECO:0007669"/>
    <property type="project" value="TreeGrafter"/>
</dbReference>
<reference evidence="10" key="2">
    <citation type="submission" date="2025-09" db="UniProtKB">
        <authorList>
            <consortium name="Ensembl"/>
        </authorList>
    </citation>
    <scope>IDENTIFICATION</scope>
</reference>
<name>A0A8C6S955_9GOBI</name>
<proteinExistence type="inferred from homology"/>
<evidence type="ECO:0000256" key="4">
    <source>
        <dbReference type="ARBA" id="ARBA00022475"/>
    </source>
</evidence>
<dbReference type="AlphaFoldDB" id="A0A8C6S955"/>
<dbReference type="GO" id="GO:0042060">
    <property type="term" value="P:wound healing"/>
    <property type="evidence" value="ECO:0007669"/>
    <property type="project" value="TreeGrafter"/>
</dbReference>
<dbReference type="GO" id="GO:0005882">
    <property type="term" value="C:intermediate filament"/>
    <property type="evidence" value="ECO:0007669"/>
    <property type="project" value="TreeGrafter"/>
</dbReference>
<organism evidence="10 11">
    <name type="scientific">Neogobius melanostomus</name>
    <name type="common">round goby</name>
    <dbReference type="NCBI Taxonomy" id="47308"/>
    <lineage>
        <taxon>Eukaryota</taxon>
        <taxon>Metazoa</taxon>
        <taxon>Chordata</taxon>
        <taxon>Craniata</taxon>
        <taxon>Vertebrata</taxon>
        <taxon>Euteleostomi</taxon>
        <taxon>Actinopterygii</taxon>
        <taxon>Neopterygii</taxon>
        <taxon>Teleostei</taxon>
        <taxon>Neoteleostei</taxon>
        <taxon>Acanthomorphata</taxon>
        <taxon>Gobiaria</taxon>
        <taxon>Gobiiformes</taxon>
        <taxon>Gobioidei</taxon>
        <taxon>Gobiidae</taxon>
        <taxon>Benthophilinae</taxon>
        <taxon>Neogobiini</taxon>
        <taxon>Neogobius</taxon>
    </lineage>
</organism>
<comment type="similarity">
    <text evidence="3">Belongs to the plakin or cytolinker family.</text>
</comment>
<dbReference type="PANTHER" id="PTHR23169">
    <property type="entry name" value="ENVOPLAKIN"/>
    <property type="match status" value="1"/>
</dbReference>
<dbReference type="GO" id="GO:0098609">
    <property type="term" value="P:cell-cell adhesion"/>
    <property type="evidence" value="ECO:0007669"/>
    <property type="project" value="TreeGrafter"/>
</dbReference>
<dbReference type="InterPro" id="IPR001101">
    <property type="entry name" value="Plectin_repeat"/>
</dbReference>
<dbReference type="GO" id="GO:0014704">
    <property type="term" value="C:intercalated disc"/>
    <property type="evidence" value="ECO:0007669"/>
    <property type="project" value="TreeGrafter"/>
</dbReference>
<evidence type="ECO:0000256" key="3">
    <source>
        <dbReference type="ARBA" id="ARBA00009109"/>
    </source>
</evidence>